<dbReference type="KEGG" id="scas:SACC_16720"/>
<organism evidence="3 4">
    <name type="scientific">Saccharolobus caldissimus</name>
    <dbReference type="NCBI Taxonomy" id="1702097"/>
    <lineage>
        <taxon>Archaea</taxon>
        <taxon>Thermoproteota</taxon>
        <taxon>Thermoprotei</taxon>
        <taxon>Sulfolobales</taxon>
        <taxon>Sulfolobaceae</taxon>
        <taxon>Saccharolobus</taxon>
    </lineage>
</organism>
<dbReference type="Proteomes" id="UP001319921">
    <property type="component" value="Chromosome"/>
</dbReference>
<dbReference type="Pfam" id="PF00582">
    <property type="entry name" value="Usp"/>
    <property type="match status" value="1"/>
</dbReference>
<dbReference type="GeneID" id="68866407"/>
<dbReference type="EMBL" id="AP025226">
    <property type="protein sequence ID" value="BDB98655.1"/>
    <property type="molecule type" value="Genomic_DNA"/>
</dbReference>
<dbReference type="InterPro" id="IPR014729">
    <property type="entry name" value="Rossmann-like_a/b/a_fold"/>
</dbReference>
<evidence type="ECO:0000256" key="1">
    <source>
        <dbReference type="ARBA" id="ARBA00008791"/>
    </source>
</evidence>
<reference evidence="3 4" key="1">
    <citation type="journal article" date="2022" name="Microbiol. Resour. Announc.">
        <title>Complete Genome Sequence of the Hyperthermophilic and Acidophilic Archaeon Saccharolobus caldissimus Strain HS-3T.</title>
        <authorList>
            <person name="Sakai H.D."/>
            <person name="Kurosawa N."/>
        </authorList>
    </citation>
    <scope>NUCLEOTIDE SEQUENCE [LARGE SCALE GENOMIC DNA]</scope>
    <source>
        <strain evidence="3 4">JCM32116</strain>
    </source>
</reference>
<dbReference type="PRINTS" id="PR01438">
    <property type="entry name" value="UNVRSLSTRESS"/>
</dbReference>
<dbReference type="SUPFAM" id="SSF52402">
    <property type="entry name" value="Adenine nucleotide alpha hydrolases-like"/>
    <property type="match status" value="1"/>
</dbReference>
<protein>
    <recommendedName>
        <fullName evidence="2">UspA domain-containing protein</fullName>
    </recommendedName>
</protein>
<evidence type="ECO:0000259" key="2">
    <source>
        <dbReference type="Pfam" id="PF00582"/>
    </source>
</evidence>
<dbReference type="RefSeq" id="WP_229572496.1">
    <property type="nucleotide sequence ID" value="NZ_AP025226.1"/>
</dbReference>
<gene>
    <name evidence="3" type="ORF">SACC_16720</name>
</gene>
<evidence type="ECO:0000313" key="4">
    <source>
        <dbReference type="Proteomes" id="UP001319921"/>
    </source>
</evidence>
<accession>A0AAQ4CS74</accession>
<proteinExistence type="inferred from homology"/>
<comment type="similarity">
    <text evidence="1">Belongs to the universal stress protein A family.</text>
</comment>
<dbReference type="CDD" id="cd00293">
    <property type="entry name" value="USP-like"/>
    <property type="match status" value="1"/>
</dbReference>
<keyword evidence="4" id="KW-1185">Reference proteome</keyword>
<name>A0AAQ4CS74_9CREN</name>
<dbReference type="InterPro" id="IPR006015">
    <property type="entry name" value="Universal_stress_UspA"/>
</dbReference>
<feature type="domain" description="UspA" evidence="2">
    <location>
        <begin position="3"/>
        <end position="135"/>
    </location>
</feature>
<evidence type="ECO:0000313" key="3">
    <source>
        <dbReference type="EMBL" id="BDB98655.1"/>
    </source>
</evidence>
<dbReference type="PANTHER" id="PTHR46268:SF6">
    <property type="entry name" value="UNIVERSAL STRESS PROTEIN UP12"/>
    <property type="match status" value="1"/>
</dbReference>
<dbReference type="InterPro" id="IPR006016">
    <property type="entry name" value="UspA"/>
</dbReference>
<dbReference type="Gene3D" id="3.40.50.620">
    <property type="entry name" value="HUPs"/>
    <property type="match status" value="1"/>
</dbReference>
<dbReference type="AlphaFoldDB" id="A0AAQ4CS74"/>
<dbReference type="PANTHER" id="PTHR46268">
    <property type="entry name" value="STRESS RESPONSE PROTEIN NHAX"/>
    <property type="match status" value="1"/>
</dbReference>
<sequence length="143" mass="16593">MIKAILGYDFSEYAEKAIKFTINNLSNRIHYLELIYVIGLNKLVILNSEEIYRFKAEIEKKLQEKVSEISKYITECKYTIAYGEDISDTIYKYAKENKFDLIIIGRRGLNKIEYALVGSVSGKLLKISDIPILIIESYKIYDS</sequence>